<dbReference type="EnsemblPlants" id="QL93p0247_0007:mrna">
    <property type="protein sequence ID" value="QL93p0247_0007:mrna"/>
    <property type="gene ID" value="QL93p0247_0007"/>
</dbReference>
<dbReference type="AlphaFoldDB" id="A0A7N2R4H9"/>
<dbReference type="PANTHER" id="PTHR24186:SF38">
    <property type="entry name" value="ANKYRIN REPEAT FAMILY PROTEIN"/>
    <property type="match status" value="1"/>
</dbReference>
<keyword evidence="11" id="KW-1185">Reference proteome</keyword>
<dbReference type="Gramene" id="QL93p0247_0007:mrna">
    <property type="protein sequence ID" value="QL93p0247_0007:mrna"/>
    <property type="gene ID" value="QL93p0247_0007"/>
</dbReference>
<dbReference type="EnsemblPlants" id="QL05p020728:mrna">
    <property type="protein sequence ID" value="QL05p020728:mrna"/>
    <property type="gene ID" value="QL05p020728"/>
</dbReference>
<feature type="region of interest" description="Disordered" evidence="7">
    <location>
        <begin position="242"/>
        <end position="302"/>
    </location>
</feature>
<evidence type="ECO:0000256" key="1">
    <source>
        <dbReference type="ARBA" id="ARBA00004141"/>
    </source>
</evidence>
<dbReference type="Pfam" id="PF13962">
    <property type="entry name" value="PGG"/>
    <property type="match status" value="1"/>
</dbReference>
<reference evidence="10" key="2">
    <citation type="submission" date="2021-01" db="UniProtKB">
        <authorList>
            <consortium name="EnsemblPlants"/>
        </authorList>
    </citation>
    <scope>IDENTIFICATION</scope>
</reference>
<proteinExistence type="predicted"/>
<evidence type="ECO:0000256" key="8">
    <source>
        <dbReference type="SAM" id="Phobius"/>
    </source>
</evidence>
<organism evidence="10 11">
    <name type="scientific">Quercus lobata</name>
    <name type="common">Valley oak</name>
    <dbReference type="NCBI Taxonomy" id="97700"/>
    <lineage>
        <taxon>Eukaryota</taxon>
        <taxon>Viridiplantae</taxon>
        <taxon>Streptophyta</taxon>
        <taxon>Embryophyta</taxon>
        <taxon>Tracheophyta</taxon>
        <taxon>Spermatophyta</taxon>
        <taxon>Magnoliopsida</taxon>
        <taxon>eudicotyledons</taxon>
        <taxon>Gunneridae</taxon>
        <taxon>Pentapetalae</taxon>
        <taxon>rosids</taxon>
        <taxon>fabids</taxon>
        <taxon>Fagales</taxon>
        <taxon>Fagaceae</taxon>
        <taxon>Quercus</taxon>
    </lineage>
</organism>
<dbReference type="OMA" id="CASERHR"/>
<evidence type="ECO:0000256" key="7">
    <source>
        <dbReference type="SAM" id="MobiDB-lite"/>
    </source>
</evidence>
<keyword evidence="3" id="KW-0677">Repeat</keyword>
<reference evidence="10 11" key="1">
    <citation type="journal article" date="2016" name="G3 (Bethesda)">
        <title>First Draft Assembly and Annotation of the Genome of a California Endemic Oak Quercus lobata Nee (Fagaceae).</title>
        <authorList>
            <person name="Sork V.L."/>
            <person name="Fitz-Gibbon S.T."/>
            <person name="Puiu D."/>
            <person name="Crepeau M."/>
            <person name="Gugger P.F."/>
            <person name="Sherman R."/>
            <person name="Stevens K."/>
            <person name="Langley C.H."/>
            <person name="Pellegrini M."/>
            <person name="Salzberg S.L."/>
        </authorList>
    </citation>
    <scope>NUCLEOTIDE SEQUENCE [LARGE SCALE GENOMIC DNA]</scope>
    <source>
        <strain evidence="11">cv. SW786</strain>
    </source>
</reference>
<evidence type="ECO:0000313" key="11">
    <source>
        <dbReference type="Proteomes" id="UP000594261"/>
    </source>
</evidence>
<dbReference type="InParanoid" id="A0A7N2R4H9"/>
<feature type="compositionally biased region" description="Low complexity" evidence="7">
    <location>
        <begin position="282"/>
        <end position="293"/>
    </location>
</feature>
<keyword evidence="5" id="KW-0040">ANK repeat</keyword>
<evidence type="ECO:0000256" key="5">
    <source>
        <dbReference type="ARBA" id="ARBA00023043"/>
    </source>
</evidence>
<feature type="domain" description="PGG" evidence="9">
    <location>
        <begin position="78"/>
        <end position="191"/>
    </location>
</feature>
<dbReference type="InterPro" id="IPR026961">
    <property type="entry name" value="PGG_dom"/>
</dbReference>
<name>A0A7N2R4H9_QUELO</name>
<accession>A0A7N2R4H9</accession>
<feature type="transmembrane region" description="Helical" evidence="8">
    <location>
        <begin position="133"/>
        <end position="153"/>
    </location>
</feature>
<evidence type="ECO:0000256" key="6">
    <source>
        <dbReference type="ARBA" id="ARBA00023136"/>
    </source>
</evidence>
<keyword evidence="6 8" id="KW-0472">Membrane</keyword>
<dbReference type="FunCoup" id="A0A7N2R4H9">
    <property type="interactions" value="206"/>
</dbReference>
<evidence type="ECO:0000256" key="4">
    <source>
        <dbReference type="ARBA" id="ARBA00022989"/>
    </source>
</evidence>
<evidence type="ECO:0000256" key="2">
    <source>
        <dbReference type="ARBA" id="ARBA00022692"/>
    </source>
</evidence>
<evidence type="ECO:0000313" key="10">
    <source>
        <dbReference type="EnsemblPlants" id="QL05p020728:mrna"/>
    </source>
</evidence>
<evidence type="ECO:0000256" key="3">
    <source>
        <dbReference type="ARBA" id="ARBA00022737"/>
    </source>
</evidence>
<keyword evidence="2 8" id="KW-0812">Transmembrane</keyword>
<feature type="transmembrane region" description="Helical" evidence="8">
    <location>
        <begin position="173"/>
        <end position="195"/>
    </location>
</feature>
<dbReference type="EMBL" id="LRBV02000005">
    <property type="status" value="NOT_ANNOTATED_CDS"/>
    <property type="molecule type" value="Genomic_DNA"/>
</dbReference>
<feature type="transmembrane region" description="Helical" evidence="8">
    <location>
        <begin position="83"/>
        <end position="103"/>
    </location>
</feature>
<keyword evidence="4 8" id="KW-1133">Transmembrane helix</keyword>
<dbReference type="GO" id="GO:0005886">
    <property type="term" value="C:plasma membrane"/>
    <property type="evidence" value="ECO:0007669"/>
    <property type="project" value="TreeGrafter"/>
</dbReference>
<comment type="subcellular location">
    <subcellularLocation>
        <location evidence="1">Membrane</location>
        <topology evidence="1">Multi-pass membrane protein</topology>
    </subcellularLocation>
</comment>
<dbReference type="PANTHER" id="PTHR24186">
    <property type="entry name" value="PROTEIN PHOSPHATASE 1 REGULATORY SUBUNIT"/>
    <property type="match status" value="1"/>
</dbReference>
<dbReference type="Gramene" id="QL05p020728:mrna">
    <property type="protein sequence ID" value="QL05p020728:mrna"/>
    <property type="gene ID" value="QL05p020728"/>
</dbReference>
<protein>
    <recommendedName>
        <fullName evidence="9">PGG domain-containing protein</fullName>
    </recommendedName>
</protein>
<dbReference type="Proteomes" id="UP000594261">
    <property type="component" value="Chromosome 5"/>
</dbReference>
<sequence length="302" mass="33231">MLESAAGITMKLLRSKEVEGTTPPCRELIRIPNLLPIPKDFGDPPNQENSEVLSRRQRVKLTKLHNDHRGREKETHREALQNARIAIILVTILIATVTFTAGLSPPSGGGVYRQESSIGNSSSTVAGTTPFKVFIISNNFALFTSLSIVIVLVSIIPFERKPKMMLLVVTHKVMWLAVSFLATSNVAATWIILPHGDWKEWILAISAATMGTLFFCLGVVLARHWLRKSKWVKANGKTKKKGIVAPTEGKTQSQSAKPDIKLDIKSHSTNSNTRDVTRSESKSNSSTNSDVSSCRGLGYHAY</sequence>
<feature type="transmembrane region" description="Helical" evidence="8">
    <location>
        <begin position="201"/>
        <end position="222"/>
    </location>
</feature>
<evidence type="ECO:0000259" key="9">
    <source>
        <dbReference type="Pfam" id="PF13962"/>
    </source>
</evidence>